<dbReference type="GO" id="GO:0008270">
    <property type="term" value="F:zinc ion binding"/>
    <property type="evidence" value="ECO:0007669"/>
    <property type="project" value="UniProtKB-KW"/>
</dbReference>
<dbReference type="InterPro" id="IPR006564">
    <property type="entry name" value="Znf_PMZ"/>
</dbReference>
<feature type="domain" description="SWIM-type" evidence="6">
    <location>
        <begin position="120"/>
        <end position="158"/>
    </location>
</feature>
<name>A0A2P6PQ41_ROSCH</name>
<dbReference type="PROSITE" id="PS50966">
    <property type="entry name" value="ZF_SWIM"/>
    <property type="match status" value="1"/>
</dbReference>
<dbReference type="Proteomes" id="UP000238479">
    <property type="component" value="Chromosome 6"/>
</dbReference>
<dbReference type="InterPro" id="IPR004330">
    <property type="entry name" value="FAR1_DNA_bnd_dom"/>
</dbReference>
<reference evidence="7 8" key="1">
    <citation type="journal article" date="2018" name="Nat. Genet.">
        <title>The Rosa genome provides new insights in the design of modern roses.</title>
        <authorList>
            <person name="Bendahmane M."/>
        </authorList>
    </citation>
    <scope>NUCLEOTIDE SEQUENCE [LARGE SCALE GENOMIC DNA]</scope>
    <source>
        <strain evidence="8">cv. Old Blush</strain>
    </source>
</reference>
<keyword evidence="2 4" id="KW-0863">Zinc-finger</keyword>
<evidence type="ECO:0000256" key="1">
    <source>
        <dbReference type="ARBA" id="ARBA00022723"/>
    </source>
</evidence>
<dbReference type="SMART" id="SM00575">
    <property type="entry name" value="ZnF_PMZ"/>
    <property type="match status" value="1"/>
</dbReference>
<evidence type="ECO:0000256" key="5">
    <source>
        <dbReference type="SAM" id="MobiDB-lite"/>
    </source>
</evidence>
<evidence type="ECO:0000256" key="4">
    <source>
        <dbReference type="PROSITE-ProRule" id="PRU00325"/>
    </source>
</evidence>
<evidence type="ECO:0000256" key="2">
    <source>
        <dbReference type="ARBA" id="ARBA00022771"/>
    </source>
</evidence>
<gene>
    <name evidence="7" type="ORF">RchiOBHm_Chr6g0268121</name>
</gene>
<feature type="region of interest" description="Disordered" evidence="5">
    <location>
        <begin position="302"/>
        <end position="321"/>
    </location>
</feature>
<keyword evidence="8" id="KW-1185">Reference proteome</keyword>
<proteinExistence type="predicted"/>
<evidence type="ECO:0000259" key="6">
    <source>
        <dbReference type="PROSITE" id="PS50966"/>
    </source>
</evidence>
<dbReference type="Gramene" id="PRQ24048">
    <property type="protein sequence ID" value="PRQ24048"/>
    <property type="gene ID" value="RchiOBHm_Chr6g0268121"/>
</dbReference>
<dbReference type="Pfam" id="PF03101">
    <property type="entry name" value="FAR1"/>
    <property type="match status" value="1"/>
</dbReference>
<keyword evidence="1" id="KW-0479">Metal-binding</keyword>
<dbReference type="InterPro" id="IPR007527">
    <property type="entry name" value="Znf_SWIM"/>
</dbReference>
<evidence type="ECO:0000313" key="8">
    <source>
        <dbReference type="Proteomes" id="UP000238479"/>
    </source>
</evidence>
<evidence type="ECO:0000313" key="7">
    <source>
        <dbReference type="EMBL" id="PRQ24048.1"/>
    </source>
</evidence>
<evidence type="ECO:0000256" key="3">
    <source>
        <dbReference type="ARBA" id="ARBA00022833"/>
    </source>
</evidence>
<dbReference type="AlphaFoldDB" id="A0A2P6PQ41"/>
<dbReference type="PANTHER" id="PTHR47718:SF15">
    <property type="entry name" value="PROTEIN FAR1-RELATED SEQUENCE 5-LIKE"/>
    <property type="match status" value="1"/>
</dbReference>
<comment type="caution">
    <text evidence="7">The sequence shown here is derived from an EMBL/GenBank/DDBJ whole genome shotgun (WGS) entry which is preliminary data.</text>
</comment>
<keyword evidence="3" id="KW-0862">Zinc</keyword>
<sequence>MESGLRYSEHKYYDSLMDLNSEEGSINGSSDADMENTDFTKEEDMQDFTLFRGKPYQDLTLDDLKEVEFNTIEEVDRFYNYYSLAKGFSMRKYKQDKNRAGTLIIRRQLVCSRQGQRKQWTVLYQPDENNPSFVCSCKLFESDGIPCCHIFAVIKNEQITTLPESLVNKRWTKEAMVRKTLSTFKEVPDKYVQIARYGELMSQCAKFCHRASYSDEGYDEMREALNLLTIRSEEYSAGILDNLEDEHFEGLHPNVIKDPVVCRTKGSKHTNAECREHFSSNDQPKVGGKCTKCQQRGHNKRTCGRENKLGASDAKSPTPTKVVSVTCSEGLEDDVYDDGTSDVNFDEFKDGEFTKRQSSNLMRHVEEVRPFEFFAGYDISENEGSNTNCTRVPNFFQHFRPFPNDEGYDGASHSDDN</sequence>
<organism evidence="7 8">
    <name type="scientific">Rosa chinensis</name>
    <name type="common">China rose</name>
    <dbReference type="NCBI Taxonomy" id="74649"/>
    <lineage>
        <taxon>Eukaryota</taxon>
        <taxon>Viridiplantae</taxon>
        <taxon>Streptophyta</taxon>
        <taxon>Embryophyta</taxon>
        <taxon>Tracheophyta</taxon>
        <taxon>Spermatophyta</taxon>
        <taxon>Magnoliopsida</taxon>
        <taxon>eudicotyledons</taxon>
        <taxon>Gunneridae</taxon>
        <taxon>Pentapetalae</taxon>
        <taxon>rosids</taxon>
        <taxon>fabids</taxon>
        <taxon>Rosales</taxon>
        <taxon>Rosaceae</taxon>
        <taxon>Rosoideae</taxon>
        <taxon>Rosoideae incertae sedis</taxon>
        <taxon>Rosa</taxon>
    </lineage>
</organism>
<accession>A0A2P6PQ41</accession>
<protein>
    <submittedName>
        <fullName evidence="7">Putative transcription factor FAR family</fullName>
    </submittedName>
</protein>
<dbReference type="EMBL" id="PDCK01000044">
    <property type="protein sequence ID" value="PRQ24048.1"/>
    <property type="molecule type" value="Genomic_DNA"/>
</dbReference>
<dbReference type="PANTHER" id="PTHR47718">
    <property type="entry name" value="OS01G0519700 PROTEIN"/>
    <property type="match status" value="1"/>
</dbReference>